<keyword evidence="1" id="KW-0472">Membrane</keyword>
<feature type="transmembrane region" description="Helical" evidence="1">
    <location>
        <begin position="38"/>
        <end position="60"/>
    </location>
</feature>
<keyword evidence="4" id="KW-1185">Reference proteome</keyword>
<keyword evidence="1" id="KW-0812">Transmembrane</keyword>
<sequence>MHDTNAQLVSSTSRLGGGLRGFLGRGRRVAVASERGSITLWIVTTGFVMIVLVGMVVDLGGQVYAQQHARDVARQAARVGGQQLQAAPAIRGEGAIADTSRAVQAARTYLAAGDVAGAARVTGGDTIEVTTSAVYTTKFLSIIGINHLTVTGQGQATITRALQGVQR</sequence>
<evidence type="ECO:0000313" key="3">
    <source>
        <dbReference type="EMBL" id="SDP61048.1"/>
    </source>
</evidence>
<dbReference type="AlphaFoldDB" id="A0A1H0U501"/>
<gene>
    <name evidence="3" type="ORF">SAMN04489867_3128</name>
</gene>
<evidence type="ECO:0000256" key="1">
    <source>
        <dbReference type="SAM" id="Phobius"/>
    </source>
</evidence>
<evidence type="ECO:0000259" key="2">
    <source>
        <dbReference type="Pfam" id="PF07811"/>
    </source>
</evidence>
<proteinExistence type="predicted"/>
<protein>
    <recommendedName>
        <fullName evidence="2">TadE-like domain-containing protein</fullName>
    </recommendedName>
</protein>
<dbReference type="InterPro" id="IPR012495">
    <property type="entry name" value="TadE-like_dom"/>
</dbReference>
<reference evidence="4" key="1">
    <citation type="submission" date="2016-10" db="EMBL/GenBank/DDBJ databases">
        <authorList>
            <person name="Varghese N."/>
            <person name="Submissions S."/>
        </authorList>
    </citation>
    <scope>NUCLEOTIDE SEQUENCE [LARGE SCALE GENOMIC DNA]</scope>
    <source>
        <strain evidence="4">DSM 22329</strain>
    </source>
</reference>
<dbReference type="EMBL" id="LT629711">
    <property type="protein sequence ID" value="SDP61048.1"/>
    <property type="molecule type" value="Genomic_DNA"/>
</dbReference>
<dbReference type="STRING" id="443156.SAMN04489867_3128"/>
<dbReference type="Pfam" id="PF07811">
    <property type="entry name" value="TadE"/>
    <property type="match status" value="1"/>
</dbReference>
<organism evidence="3 4">
    <name type="scientific">Pedococcus dokdonensis</name>
    <dbReference type="NCBI Taxonomy" id="443156"/>
    <lineage>
        <taxon>Bacteria</taxon>
        <taxon>Bacillati</taxon>
        <taxon>Actinomycetota</taxon>
        <taxon>Actinomycetes</taxon>
        <taxon>Micrococcales</taxon>
        <taxon>Intrasporangiaceae</taxon>
        <taxon>Pedococcus</taxon>
    </lineage>
</organism>
<evidence type="ECO:0000313" key="4">
    <source>
        <dbReference type="Proteomes" id="UP000199077"/>
    </source>
</evidence>
<dbReference type="Proteomes" id="UP000199077">
    <property type="component" value="Chromosome I"/>
</dbReference>
<accession>A0A1H0U501</accession>
<dbReference type="RefSeq" id="WP_231961297.1">
    <property type="nucleotide sequence ID" value="NZ_LT629711.1"/>
</dbReference>
<keyword evidence="1" id="KW-1133">Transmembrane helix</keyword>
<name>A0A1H0U501_9MICO</name>
<feature type="domain" description="TadE-like" evidence="2">
    <location>
        <begin position="36"/>
        <end position="78"/>
    </location>
</feature>